<accession>A0AB33WML5</accession>
<evidence type="ECO:0000313" key="1">
    <source>
        <dbReference type="EMBL" id="EIM14269.1"/>
    </source>
</evidence>
<dbReference type="Proteomes" id="UP000003790">
    <property type="component" value="Chromosome"/>
</dbReference>
<comment type="caution">
    <text evidence="1">The sequence shown here is derived from an EMBL/GenBank/DDBJ whole genome shotgun (WGS) entry which is preliminary data.</text>
</comment>
<reference evidence="1 2" key="1">
    <citation type="journal article" date="2012" name="PLoS Genet.">
        <title>Comparative Genomics of Plant-Associated Pseudomonas spp.: Insights into Diversity and Inheritance of Traits Involved in Multitrophic Interactions.</title>
        <authorList>
            <person name="Loper J.E."/>
            <person name="Hassan K.A."/>
            <person name="Mavrodi D.V."/>
            <person name="Davis E.W.II."/>
            <person name="Lim C.K."/>
            <person name="Shaffer B.T."/>
            <person name="Elbourne L.D."/>
            <person name="Stockwell V.O."/>
            <person name="Hartney S.L."/>
            <person name="Breakwell K."/>
            <person name="Henkels M.D."/>
            <person name="Tetu S.G."/>
            <person name="Rangel L.I."/>
            <person name="Kidarsa T.A."/>
            <person name="Wilson N.L."/>
            <person name="van de Mortel J.E."/>
            <person name="Song C."/>
            <person name="Blumhagen R."/>
            <person name="Radune D."/>
            <person name="Hostetler J.B."/>
            <person name="Brinkac L.M."/>
            <person name="Durkin A.S."/>
            <person name="Kluepfel D.A."/>
            <person name="Wechter W.P."/>
            <person name="Anderson A.J."/>
            <person name="Kim Y.C."/>
            <person name="Pierson L.S.III."/>
            <person name="Pierson E.A."/>
            <person name="Lindow S.E."/>
            <person name="Kobayashi D.Y."/>
            <person name="Raaijmakers J.M."/>
            <person name="Weller D.M."/>
            <person name="Thomashow L.S."/>
            <person name="Allen A.E."/>
            <person name="Paulsen I.T."/>
        </authorList>
    </citation>
    <scope>NUCLEOTIDE SEQUENCE [LARGE SCALE GENOMIC DNA]</scope>
    <source>
        <strain evidence="1 2">O6</strain>
    </source>
</reference>
<dbReference type="AlphaFoldDB" id="A0AB33WML5"/>
<gene>
    <name evidence="1" type="ORF">PchlO6_2113</name>
</gene>
<sequence length="64" mass="7210">MVSPHILIDQALDGASDPNSQSDIDVLVQGLITRLFTDDAITTDEFNHYCKRLMTACQRRKEAM</sequence>
<protein>
    <submittedName>
        <fullName evidence="1">Uncharacterized protein</fullName>
    </submittedName>
</protein>
<dbReference type="EMBL" id="AHOT01000027">
    <property type="protein sequence ID" value="EIM14269.1"/>
    <property type="molecule type" value="Genomic_DNA"/>
</dbReference>
<name>A0AB33WML5_9PSED</name>
<evidence type="ECO:0000313" key="2">
    <source>
        <dbReference type="Proteomes" id="UP000003790"/>
    </source>
</evidence>
<proteinExistence type="predicted"/>
<organism evidence="1 2">
    <name type="scientific">Pseudomonas chlororaphis O6</name>
    <dbReference type="NCBI Taxonomy" id="1037915"/>
    <lineage>
        <taxon>Bacteria</taxon>
        <taxon>Pseudomonadati</taxon>
        <taxon>Pseudomonadota</taxon>
        <taxon>Gammaproteobacteria</taxon>
        <taxon>Pseudomonadales</taxon>
        <taxon>Pseudomonadaceae</taxon>
        <taxon>Pseudomonas</taxon>
    </lineage>
</organism>